<evidence type="ECO:0000256" key="3">
    <source>
        <dbReference type="ARBA" id="ARBA00022989"/>
    </source>
</evidence>
<evidence type="ECO:0000259" key="8">
    <source>
        <dbReference type="PROSITE" id="PS50262"/>
    </source>
</evidence>
<protein>
    <submittedName>
        <fullName evidence="10">G-protein coupled receptors family 1 profile domain-containing protein</fullName>
    </submittedName>
</protein>
<dbReference type="Gene3D" id="1.20.1070.10">
    <property type="entry name" value="Rhodopsin 7-helix transmembrane proteins"/>
    <property type="match status" value="1"/>
</dbReference>
<dbReference type="WBParaSite" id="scf7180000425125.g14388">
    <property type="protein sequence ID" value="scf7180000425125.g14388"/>
    <property type="gene ID" value="scf7180000425125.g14388"/>
</dbReference>
<dbReference type="InterPro" id="IPR053352">
    <property type="entry name" value="FMRFamide_rcpt"/>
</dbReference>
<comment type="similarity">
    <text evidence="5">Belongs to the G-protein coupled receptor 1 family.</text>
</comment>
<keyword evidence="2 5" id="KW-0812">Transmembrane</keyword>
<dbReference type="CDD" id="cd14978">
    <property type="entry name" value="7tmA_FMRFamide_R-like"/>
    <property type="match status" value="1"/>
</dbReference>
<evidence type="ECO:0000313" key="10">
    <source>
        <dbReference type="WBParaSite" id="scf7180000425125.g14388"/>
    </source>
</evidence>
<feature type="transmembrane region" description="Helical" evidence="7">
    <location>
        <begin position="158"/>
        <end position="175"/>
    </location>
</feature>
<dbReference type="PROSITE" id="PS50262">
    <property type="entry name" value="G_PROTEIN_RECEP_F1_2"/>
    <property type="match status" value="1"/>
</dbReference>
<feature type="domain" description="G-protein coupled receptors family 1 profile" evidence="8">
    <location>
        <begin position="53"/>
        <end position="316"/>
    </location>
</feature>
<organism evidence="9 10">
    <name type="scientific">Meloidogyne floridensis</name>
    <dbReference type="NCBI Taxonomy" id="298350"/>
    <lineage>
        <taxon>Eukaryota</taxon>
        <taxon>Metazoa</taxon>
        <taxon>Ecdysozoa</taxon>
        <taxon>Nematoda</taxon>
        <taxon>Chromadorea</taxon>
        <taxon>Rhabditida</taxon>
        <taxon>Tylenchina</taxon>
        <taxon>Tylenchomorpha</taxon>
        <taxon>Tylenchoidea</taxon>
        <taxon>Meloidogynidae</taxon>
        <taxon>Meloidogyninae</taxon>
        <taxon>Meloidogyne</taxon>
    </lineage>
</organism>
<name>A0A915PGY1_9BILA</name>
<feature type="transmembrane region" description="Helical" evidence="7">
    <location>
        <begin position="35"/>
        <end position="61"/>
    </location>
</feature>
<keyword evidence="5" id="KW-0807">Transducer</keyword>
<keyword evidence="9" id="KW-1185">Reference proteome</keyword>
<feature type="transmembrane region" description="Helical" evidence="7">
    <location>
        <begin position="301"/>
        <end position="319"/>
    </location>
</feature>
<dbReference type="PRINTS" id="PR00237">
    <property type="entry name" value="GPCRRHODOPSN"/>
</dbReference>
<feature type="transmembrane region" description="Helical" evidence="7">
    <location>
        <begin position="259"/>
        <end position="281"/>
    </location>
</feature>
<proteinExistence type="inferred from homology"/>
<dbReference type="PANTHER" id="PTHR47323:SF6">
    <property type="entry name" value="G-PROTEIN COUPLED RECEPTORS FAMILY 1 PROFILE DOMAIN-CONTAINING PROTEIN"/>
    <property type="match status" value="1"/>
</dbReference>
<dbReference type="SMART" id="SM01381">
    <property type="entry name" value="7TM_GPCR_Srsx"/>
    <property type="match status" value="1"/>
</dbReference>
<dbReference type="InterPro" id="IPR017452">
    <property type="entry name" value="GPCR_Rhodpsn_7TM"/>
</dbReference>
<dbReference type="SUPFAM" id="SSF81321">
    <property type="entry name" value="Family A G protein-coupled receptor-like"/>
    <property type="match status" value="1"/>
</dbReference>
<feature type="region of interest" description="Disordered" evidence="6">
    <location>
        <begin position="395"/>
        <end position="417"/>
    </location>
</feature>
<evidence type="ECO:0000256" key="5">
    <source>
        <dbReference type="RuleBase" id="RU000688"/>
    </source>
</evidence>
<feature type="transmembrane region" description="Helical" evidence="7">
    <location>
        <begin position="73"/>
        <end position="93"/>
    </location>
</feature>
<reference evidence="10" key="1">
    <citation type="submission" date="2022-11" db="UniProtKB">
        <authorList>
            <consortium name="WormBaseParasite"/>
        </authorList>
    </citation>
    <scope>IDENTIFICATION</scope>
</reference>
<feature type="transmembrane region" description="Helical" evidence="7">
    <location>
        <begin position="212"/>
        <end position="231"/>
    </location>
</feature>
<keyword evidence="5" id="KW-0297">G-protein coupled receptor</keyword>
<evidence type="ECO:0000256" key="4">
    <source>
        <dbReference type="ARBA" id="ARBA00023136"/>
    </source>
</evidence>
<keyword evidence="4 7" id="KW-0472">Membrane</keyword>
<evidence type="ECO:0000256" key="1">
    <source>
        <dbReference type="ARBA" id="ARBA00004370"/>
    </source>
</evidence>
<accession>A0A915PGY1</accession>
<dbReference type="PANTHER" id="PTHR47323">
    <property type="entry name" value="FMRFAMIDE PEPTIDE RECEPTOR FAMILY-RELATED"/>
    <property type="match status" value="1"/>
</dbReference>
<evidence type="ECO:0000313" key="9">
    <source>
        <dbReference type="Proteomes" id="UP000887560"/>
    </source>
</evidence>
<dbReference type="GO" id="GO:0016020">
    <property type="term" value="C:membrane"/>
    <property type="evidence" value="ECO:0007669"/>
    <property type="project" value="UniProtKB-SubCell"/>
</dbReference>
<dbReference type="InterPro" id="IPR000276">
    <property type="entry name" value="GPCR_Rhodpsn"/>
</dbReference>
<dbReference type="Proteomes" id="UP000887560">
    <property type="component" value="Unplaced"/>
</dbReference>
<sequence length="417" mass="46749">MNSDNSKNITEEQKSNEQQFDSIPLLDNQDFLPSLSLVFAVLMAFLCVAGTVTNTLSLIIFAKASSRRRSINVLLCGLSASDLSLCILALPVFSLAQLQHLIPGLPPSLANHLLVFCYPLCLMAQTMSVWMLVGITIDRWLAVCYPFSIRIHCTVKRARLIVLSTFLFSLFYNLVRFWEYRIDSNGEIVGLLRDDYLFMLLYQNLATTLSQFLLPLCVLCPLNLQVARSILAARERRKNMLWTELSSVEASSREQSTAAMMLVVVLVFVFCYFLSLCLNVLEMFIPRLFRSSTGFLLNDINNILVLINSASSALFYARFSSRYRAHLISLLRNFKFLDCLLPPPKVSSFGGAETPSCVFSGIGLRQQNSCNINRQKMSSTFLTVASCNNNNDYGGGGVTKQKQQKRLRANSANPCPL</sequence>
<dbReference type="Pfam" id="PF00001">
    <property type="entry name" value="7tm_1"/>
    <property type="match status" value="1"/>
</dbReference>
<dbReference type="PROSITE" id="PS00237">
    <property type="entry name" value="G_PROTEIN_RECEP_F1_1"/>
    <property type="match status" value="1"/>
</dbReference>
<evidence type="ECO:0000256" key="7">
    <source>
        <dbReference type="SAM" id="Phobius"/>
    </source>
</evidence>
<feature type="transmembrane region" description="Helical" evidence="7">
    <location>
        <begin position="113"/>
        <end position="137"/>
    </location>
</feature>
<dbReference type="AlphaFoldDB" id="A0A915PGY1"/>
<keyword evidence="5" id="KW-0675">Receptor</keyword>
<keyword evidence="3 7" id="KW-1133">Transmembrane helix</keyword>
<dbReference type="GO" id="GO:0004930">
    <property type="term" value="F:G protein-coupled receptor activity"/>
    <property type="evidence" value="ECO:0007669"/>
    <property type="project" value="UniProtKB-KW"/>
</dbReference>
<comment type="subcellular location">
    <subcellularLocation>
        <location evidence="1">Membrane</location>
    </subcellularLocation>
</comment>
<evidence type="ECO:0000256" key="2">
    <source>
        <dbReference type="ARBA" id="ARBA00022692"/>
    </source>
</evidence>
<evidence type="ECO:0000256" key="6">
    <source>
        <dbReference type="SAM" id="MobiDB-lite"/>
    </source>
</evidence>